<organism evidence="7">
    <name type="scientific">mine drainage metagenome</name>
    <dbReference type="NCBI Taxonomy" id="410659"/>
    <lineage>
        <taxon>unclassified sequences</taxon>
        <taxon>metagenomes</taxon>
        <taxon>ecological metagenomes</taxon>
    </lineage>
</organism>
<feature type="domain" description="SusD-like N-terminal" evidence="6">
    <location>
        <begin position="71"/>
        <end position="220"/>
    </location>
</feature>
<dbReference type="AlphaFoldDB" id="A0A1J5RYX2"/>
<dbReference type="Gene3D" id="1.25.40.390">
    <property type="match status" value="1"/>
</dbReference>
<name>A0A1J5RYX2_9ZZZZ</name>
<dbReference type="GO" id="GO:0009279">
    <property type="term" value="C:cell outer membrane"/>
    <property type="evidence" value="ECO:0007669"/>
    <property type="project" value="UniProtKB-SubCell"/>
</dbReference>
<dbReference type="EMBL" id="MLJW01000087">
    <property type="protein sequence ID" value="OIR01135.1"/>
    <property type="molecule type" value="Genomic_DNA"/>
</dbReference>
<protein>
    <submittedName>
        <fullName evidence="7">SusD family protein</fullName>
    </submittedName>
</protein>
<accession>A0A1J5RYX2</accession>
<keyword evidence="2" id="KW-0732">Signal</keyword>
<dbReference type="SUPFAM" id="SSF48452">
    <property type="entry name" value="TPR-like"/>
    <property type="match status" value="1"/>
</dbReference>
<evidence type="ECO:0000256" key="4">
    <source>
        <dbReference type="ARBA" id="ARBA00023237"/>
    </source>
</evidence>
<gene>
    <name evidence="7" type="ORF">GALL_167680</name>
</gene>
<dbReference type="CDD" id="cd08977">
    <property type="entry name" value="SusD"/>
    <property type="match status" value="1"/>
</dbReference>
<comment type="subcellular location">
    <subcellularLocation>
        <location evidence="1">Cell outer membrane</location>
    </subcellularLocation>
</comment>
<evidence type="ECO:0000256" key="3">
    <source>
        <dbReference type="ARBA" id="ARBA00023136"/>
    </source>
</evidence>
<sequence length="527" mass="57398">MKLINKVIISLLLLVVIAGCKKSFLDRPSQSTISANNFYQTTNDIRLATASLYGGAPWWQWHNGADLPLGETLSGNGSQAYYGDATQLFTRTITAANGIMIAAWTGLYNEIGQCNTTITGIQQNAPATVSATDKNAAIAEARFMRGVAYFYLAMHWGAVPIVEDNTKLISQPLLNRIIVSDVYKFVVNDLTFAVQNLPLSDTKGRVTTWSAQGMLSKVYLTMAGLGQTGGTRNQALLDSAKKYAGNVCKKSGITLYPSYYDLFRPQFNDVPEDLFALQWAPGTGYGNGNTLNNYAPSTDIMPHKSGAWSAMYPTYDLYLMYSAKDTIRRKASIMLTGDYYPELNAAGGGYKATNVCMKKHIIGNDVDNNSPLMDLWSSPEHDAILRLADVYLIYAEAILGNNGTTTDADALLYFNKVRARAGVDPAASLNIDTILNERRIELAFEGHYWMDLVRLSYWNPTKAVAILNAQQRVQFTYAAGVATPATPGSGGIGGTPLPATISAFTLQLPASELAANPKLANAPIHYY</sequence>
<dbReference type="InterPro" id="IPR033985">
    <property type="entry name" value="SusD-like_N"/>
</dbReference>
<evidence type="ECO:0000256" key="1">
    <source>
        <dbReference type="ARBA" id="ARBA00004442"/>
    </source>
</evidence>
<reference evidence="7" key="1">
    <citation type="submission" date="2016-10" db="EMBL/GenBank/DDBJ databases">
        <title>Sequence of Gallionella enrichment culture.</title>
        <authorList>
            <person name="Poehlein A."/>
            <person name="Muehling M."/>
            <person name="Daniel R."/>
        </authorList>
    </citation>
    <scope>NUCLEOTIDE SEQUENCE</scope>
</reference>
<keyword evidence="4" id="KW-0998">Cell outer membrane</keyword>
<dbReference type="InterPro" id="IPR012944">
    <property type="entry name" value="SusD_RagB_dom"/>
</dbReference>
<evidence type="ECO:0000259" key="5">
    <source>
        <dbReference type="Pfam" id="PF07980"/>
    </source>
</evidence>
<dbReference type="InterPro" id="IPR011990">
    <property type="entry name" value="TPR-like_helical_dom_sf"/>
</dbReference>
<dbReference type="Pfam" id="PF07980">
    <property type="entry name" value="SusD_RagB"/>
    <property type="match status" value="1"/>
</dbReference>
<feature type="domain" description="RagB/SusD" evidence="5">
    <location>
        <begin position="346"/>
        <end position="523"/>
    </location>
</feature>
<proteinExistence type="predicted"/>
<dbReference type="PROSITE" id="PS51257">
    <property type="entry name" value="PROKAR_LIPOPROTEIN"/>
    <property type="match status" value="1"/>
</dbReference>
<evidence type="ECO:0000313" key="7">
    <source>
        <dbReference type="EMBL" id="OIR01135.1"/>
    </source>
</evidence>
<evidence type="ECO:0000256" key="2">
    <source>
        <dbReference type="ARBA" id="ARBA00022729"/>
    </source>
</evidence>
<evidence type="ECO:0000259" key="6">
    <source>
        <dbReference type="Pfam" id="PF14322"/>
    </source>
</evidence>
<comment type="caution">
    <text evidence="7">The sequence shown here is derived from an EMBL/GenBank/DDBJ whole genome shotgun (WGS) entry which is preliminary data.</text>
</comment>
<keyword evidence="3" id="KW-0472">Membrane</keyword>
<dbReference type="Pfam" id="PF14322">
    <property type="entry name" value="SusD-like_3"/>
    <property type="match status" value="1"/>
</dbReference>